<comment type="caution">
    <text evidence="1">The sequence shown here is derived from an EMBL/GenBank/DDBJ whole genome shotgun (WGS) entry which is preliminary data.</text>
</comment>
<accession>A0A8J2JPW7</accession>
<keyword evidence="2" id="KW-1185">Reference proteome</keyword>
<name>A0A8J2JPW7_9HEXA</name>
<dbReference type="EMBL" id="CAJVCH010056763">
    <property type="protein sequence ID" value="CAG7718874.1"/>
    <property type="molecule type" value="Genomic_DNA"/>
</dbReference>
<evidence type="ECO:0000313" key="1">
    <source>
        <dbReference type="EMBL" id="CAG7718874.1"/>
    </source>
</evidence>
<feature type="non-terminal residue" evidence="1">
    <location>
        <position position="1"/>
    </location>
</feature>
<protein>
    <submittedName>
        <fullName evidence="1">Uncharacterized protein</fullName>
    </submittedName>
</protein>
<sequence>PSFGIGDLVELNIIVV</sequence>
<organism evidence="1 2">
    <name type="scientific">Allacma fusca</name>
    <dbReference type="NCBI Taxonomy" id="39272"/>
    <lineage>
        <taxon>Eukaryota</taxon>
        <taxon>Metazoa</taxon>
        <taxon>Ecdysozoa</taxon>
        <taxon>Arthropoda</taxon>
        <taxon>Hexapoda</taxon>
        <taxon>Collembola</taxon>
        <taxon>Symphypleona</taxon>
        <taxon>Sminthuridae</taxon>
        <taxon>Allacma</taxon>
    </lineage>
</organism>
<evidence type="ECO:0000313" key="2">
    <source>
        <dbReference type="Proteomes" id="UP000708208"/>
    </source>
</evidence>
<proteinExistence type="predicted"/>
<gene>
    <name evidence="1" type="ORF">AFUS01_LOCUS8236</name>
</gene>
<dbReference type="Proteomes" id="UP000708208">
    <property type="component" value="Unassembled WGS sequence"/>
</dbReference>
<reference evidence="1" key="1">
    <citation type="submission" date="2021-06" db="EMBL/GenBank/DDBJ databases">
        <authorList>
            <person name="Hodson N. C."/>
            <person name="Mongue J. A."/>
            <person name="Jaron S. K."/>
        </authorList>
    </citation>
    <scope>NUCLEOTIDE SEQUENCE</scope>
</reference>
<dbReference type="AlphaFoldDB" id="A0A8J2JPW7"/>